<feature type="compositionally biased region" description="Low complexity" evidence="6">
    <location>
        <begin position="1"/>
        <end position="14"/>
    </location>
</feature>
<feature type="compositionally biased region" description="Polar residues" evidence="6">
    <location>
        <begin position="1350"/>
        <end position="1359"/>
    </location>
</feature>
<keyword evidence="5" id="KW-0223">Dioxygenase</keyword>
<name>A0A9N9RNP9_9DIPT</name>
<evidence type="ECO:0000256" key="3">
    <source>
        <dbReference type="ARBA" id="ARBA00022833"/>
    </source>
</evidence>
<evidence type="ECO:0000256" key="2">
    <source>
        <dbReference type="ARBA" id="ARBA00022771"/>
    </source>
</evidence>
<comment type="similarity">
    <text evidence="5">Belongs to the TET family.</text>
</comment>
<feature type="compositionally biased region" description="Polar residues" evidence="6">
    <location>
        <begin position="326"/>
        <end position="339"/>
    </location>
</feature>
<dbReference type="PROSITE" id="PS51058">
    <property type="entry name" value="ZF_CXXC"/>
    <property type="match status" value="1"/>
</dbReference>
<feature type="compositionally biased region" description="Low complexity" evidence="6">
    <location>
        <begin position="1264"/>
        <end position="1280"/>
    </location>
</feature>
<dbReference type="GO" id="GO:0141166">
    <property type="term" value="P:chromosomal 5-methylcytosine DNA demethylation pathway"/>
    <property type="evidence" value="ECO:0007669"/>
    <property type="project" value="UniProtKB-UniRule"/>
</dbReference>
<dbReference type="GO" id="GO:0040029">
    <property type="term" value="P:epigenetic regulation of gene expression"/>
    <property type="evidence" value="ECO:0007669"/>
    <property type="project" value="InterPro"/>
</dbReference>
<evidence type="ECO:0000313" key="8">
    <source>
        <dbReference type="EMBL" id="CAG9800334.1"/>
    </source>
</evidence>
<reference evidence="8" key="1">
    <citation type="submission" date="2022-01" db="EMBL/GenBank/DDBJ databases">
        <authorList>
            <person name="King R."/>
        </authorList>
    </citation>
    <scope>NUCLEOTIDE SEQUENCE</scope>
</reference>
<evidence type="ECO:0000256" key="1">
    <source>
        <dbReference type="ARBA" id="ARBA00022723"/>
    </source>
</evidence>
<evidence type="ECO:0000256" key="5">
    <source>
        <dbReference type="RuleBase" id="RU367064"/>
    </source>
</evidence>
<dbReference type="PANTHER" id="PTHR23358">
    <property type="entry name" value="METHYLCYTOSINE DIOXYGENASE TET"/>
    <property type="match status" value="1"/>
</dbReference>
<feature type="compositionally biased region" description="Low complexity" evidence="6">
    <location>
        <begin position="472"/>
        <end position="481"/>
    </location>
</feature>
<feature type="compositionally biased region" description="Polar residues" evidence="6">
    <location>
        <begin position="273"/>
        <end position="288"/>
    </location>
</feature>
<feature type="compositionally biased region" description="Low complexity" evidence="6">
    <location>
        <begin position="913"/>
        <end position="925"/>
    </location>
</feature>
<comment type="function">
    <text evidence="5">Dioxygenase that catalyzes the conversion of the modified genomic base 5-methylcytosine (5mC) into 5-hydroxymethylcytosine (5hmC) and plays a key role in epigenetic chromatin reprogramming during embryonic development.</text>
</comment>
<dbReference type="OrthoDB" id="8777148at2759"/>
<evidence type="ECO:0000256" key="4">
    <source>
        <dbReference type="PROSITE-ProRule" id="PRU00509"/>
    </source>
</evidence>
<feature type="region of interest" description="Disordered" evidence="6">
    <location>
        <begin position="273"/>
        <end position="368"/>
    </location>
</feature>
<sequence length="1565" mass="172805">MMSAAAPQTASTTSDDPSESGLPQFTTFQSADLEATWEYYDRSVVAHPVNDLSSSSNSYTRPWEMESKEHQQQQQQQQAQIHQRGFEPFPKLPSFQSQFHSFADNVLVPEPSLPAQVTAVPVPISPSSASPSNGALTQLTQLTTTPLTPLQPPLGSLPHTNFHHTLTAVNVNTPRGYPLVPAPIQARDIPTIQQQYIDERHIQLYQPITTTATFHHPAPPQPLQSGVVTVLKNESVNYDLKNGLHHHNSSFQNASLMDTSNNSYMDTSNVIGTPKTSNKINMNGNGNTPHAKETRKKERRKIRAGSLESSTESDASSAMDIDGANGNPQVAAVSSTDNFKSPMHPGMDNSNDHMSTGEKQKQKKRKRCGECTGCQKKDNCGECAPCRNDKSHQICKLRRCEKLTEKKIIYSADGTILRGESRRGRGKGRGGGVMKNLPPTMREGKKAKTSGRGRKALNLGGVVSPRNSVKNQQQASSSPAPAAVPQPSPNQASASQHTPTNQHQTNLIGVAATQITAQQPHHQQHQANIQQIPSSTAQTMKEQPQQPMNNYLMVNYVKAPMAFYPTWQTATAATATTDPSQTWQNQFIQQIPSQNGGTTASVATAIAPLNSLDFQPQGYAYPNGYVQTTGLQFDPNSPYSRTATTAYSSPAIQRYEFQAQQITPINQVSLQSVSFAPNVTAYSQIASPTVLLNHQQHHSHYAAHQQPSHLDQLNNKQMTMSLTTSSGNEMPGYPRVNSVPPRSLNCNGYPGLGEYGGNSINTTANNQSTTNTSTASSNQMQPPASSNTQSPSRQQPSRPNSSSNHLYQQQSPSHFNNNNNNNGIHMSPTSQAQSPSSHHHGGSTTPNNNQHYPTSGMITPTSHHQQMQDGSQDWNQNAWNGSQHGEMFNQSDRINLNTRLKTMILNKNDKDQQQQQQSTASTSSTGHFLSYSHQHLQSSTESAQQQQQQAQLSSDNLSNNSSNNNNLPLSSNNNNNNSIESKITDAGDDGGFKMNDSWKSSIIKQEQEHSSKQQQQQQDFFEHKQQLNEKNIGIDPGGGGGSSSNNSSRDIQEESSSKEPKAIDNYSSNNNGNNNDNNQHTYPSGGGSSSEEFSATLPKIEKISSHENNNEHEKHSYAYNSAHEYQQHQNMVNNIKKEIGDETTPNIKYDGYEKNYQNFIRYADFCDAQQPGQYQDHQKQQSQYQQDYIQHQSQGYSAYNYPYQNYPHHPSQNYPQPHAQNAYQPFMSQQAAYQQHGHHPHHSTSLTNFEQQIPLHTYPIPKHSSSAPTSISSSPSISSSKHGESIHPSATPPIIKTEQSNSLHPYPFLSENMAAAAAISSGINKDNVGIGQHYSSSRPINPINEVPIENSCNTTPTKEQSIKEEVTEEETTPVSEVKIVTTQRSTSSSTSSRSKKQAVRDMYNERNNKPEVPECDCFSSDKKPPEPGSYYTHLGCASTVAELRKEIEQRAGLTGKQLRIEKVLYTGKEGKSTQGCPTAKWVIRRVDPEEKALFIVKRRQGHRCRAAFIVISIVVWDAMPLIEADNMYKLLVHKLNKFGLPTTRRCATNENRTCACQGKVSTGNF</sequence>
<feature type="compositionally biased region" description="Low complexity" evidence="6">
    <location>
        <begin position="306"/>
        <end position="318"/>
    </location>
</feature>
<keyword evidence="9" id="KW-1185">Reference proteome</keyword>
<feature type="compositionally biased region" description="Polar residues" evidence="6">
    <location>
        <begin position="847"/>
        <end position="886"/>
    </location>
</feature>
<keyword evidence="1 5" id="KW-0479">Metal-binding</keyword>
<feature type="region of interest" description="Disordered" evidence="6">
    <location>
        <begin position="908"/>
        <end position="996"/>
    </location>
</feature>
<protein>
    <recommendedName>
        <fullName evidence="5">Methylcytosine dioxygenase TET</fullName>
        <ecNumber evidence="5">1.14.11.80</ecNumber>
    </recommendedName>
</protein>
<feature type="region of interest" description="Disordered" evidence="6">
    <location>
        <begin position="1030"/>
        <end position="1094"/>
    </location>
</feature>
<dbReference type="EMBL" id="OU895877">
    <property type="protein sequence ID" value="CAG9800334.1"/>
    <property type="molecule type" value="Genomic_DNA"/>
</dbReference>
<comment type="cofactor">
    <cofactor evidence="5">
        <name>Zn(2+)</name>
        <dbReference type="ChEBI" id="CHEBI:29105"/>
    </cofactor>
    <text evidence="5">The zinc ions have a structural role.</text>
</comment>
<feature type="compositionally biased region" description="Low complexity" evidence="6">
    <location>
        <begin position="1064"/>
        <end position="1078"/>
    </location>
</feature>
<feature type="compositionally biased region" description="Low complexity" evidence="6">
    <location>
        <begin position="936"/>
        <end position="978"/>
    </location>
</feature>
<feature type="compositionally biased region" description="Low complexity" evidence="6">
    <location>
        <begin position="1372"/>
        <end position="1392"/>
    </location>
</feature>
<accession>A0A9N9RNP9</accession>
<comment type="catalytic activity">
    <reaction evidence="5">
        <text>a 5-formyl-2'-deoxycytidine in DNA + 2-oxoglutarate + O2 = a 5-carboxyl-2'-deoxycytidine in DNA + succinate + CO2 + H(+)</text>
        <dbReference type="Rhea" id="RHEA:53832"/>
        <dbReference type="Rhea" id="RHEA-COMP:13656"/>
        <dbReference type="Rhea" id="RHEA-COMP:13657"/>
        <dbReference type="ChEBI" id="CHEBI:15378"/>
        <dbReference type="ChEBI" id="CHEBI:15379"/>
        <dbReference type="ChEBI" id="CHEBI:16526"/>
        <dbReference type="ChEBI" id="CHEBI:16810"/>
        <dbReference type="ChEBI" id="CHEBI:30031"/>
        <dbReference type="ChEBI" id="CHEBI:137731"/>
        <dbReference type="ChEBI" id="CHEBI:137732"/>
        <dbReference type="EC" id="1.14.11.80"/>
    </reaction>
</comment>
<dbReference type="GO" id="GO:0008270">
    <property type="term" value="F:zinc ion binding"/>
    <property type="evidence" value="ECO:0007669"/>
    <property type="project" value="UniProtKB-UniRule"/>
</dbReference>
<feature type="region of interest" description="Disordered" evidence="6">
    <location>
        <begin position="1258"/>
        <end position="1299"/>
    </location>
</feature>
<feature type="region of interest" description="Disordered" evidence="6">
    <location>
        <begin position="1"/>
        <end position="27"/>
    </location>
</feature>
<feature type="compositionally biased region" description="Polar residues" evidence="6">
    <location>
        <begin position="805"/>
        <end position="815"/>
    </location>
</feature>
<keyword evidence="5" id="KW-0560">Oxidoreductase</keyword>
<evidence type="ECO:0000259" key="7">
    <source>
        <dbReference type="PROSITE" id="PS51058"/>
    </source>
</evidence>
<feature type="compositionally biased region" description="Polar residues" evidence="6">
    <location>
        <begin position="51"/>
        <end position="60"/>
    </location>
</feature>
<organism evidence="8 9">
    <name type="scientific">Chironomus riparius</name>
    <dbReference type="NCBI Taxonomy" id="315576"/>
    <lineage>
        <taxon>Eukaryota</taxon>
        <taxon>Metazoa</taxon>
        <taxon>Ecdysozoa</taxon>
        <taxon>Arthropoda</taxon>
        <taxon>Hexapoda</taxon>
        <taxon>Insecta</taxon>
        <taxon>Pterygota</taxon>
        <taxon>Neoptera</taxon>
        <taxon>Endopterygota</taxon>
        <taxon>Diptera</taxon>
        <taxon>Nematocera</taxon>
        <taxon>Chironomoidea</taxon>
        <taxon>Chironomidae</taxon>
        <taxon>Chironominae</taxon>
        <taxon>Chironomus</taxon>
    </lineage>
</organism>
<dbReference type="GO" id="GO:0070579">
    <property type="term" value="F:DNA 5-methylcytosine dioxygenase activity"/>
    <property type="evidence" value="ECO:0007669"/>
    <property type="project" value="UniProtKB-UniRule"/>
</dbReference>
<feature type="compositionally biased region" description="Low complexity" evidence="6">
    <location>
        <begin position="758"/>
        <end position="804"/>
    </location>
</feature>
<feature type="compositionally biased region" description="Low complexity" evidence="6">
    <location>
        <begin position="816"/>
        <end position="846"/>
    </location>
</feature>
<comment type="cofactor">
    <cofactor evidence="5">
        <name>Fe(2+)</name>
        <dbReference type="ChEBI" id="CHEBI:29033"/>
    </cofactor>
    <text evidence="5">Binds 1 Fe(2+) ion per subunit.</text>
</comment>
<dbReference type="EC" id="1.14.11.80" evidence="5"/>
<comment type="catalytic activity">
    <reaction evidence="5">
        <text>a 5-hydroxymethyl-2'-deoxycytidine in DNA + 2-oxoglutarate + O2 = a 5-formyl-2'-deoxycytidine in DNA + succinate + CO2 + H2O</text>
        <dbReference type="Rhea" id="RHEA:53828"/>
        <dbReference type="Rhea" id="RHEA-COMP:13315"/>
        <dbReference type="Rhea" id="RHEA-COMP:13656"/>
        <dbReference type="ChEBI" id="CHEBI:15377"/>
        <dbReference type="ChEBI" id="CHEBI:15379"/>
        <dbReference type="ChEBI" id="CHEBI:16526"/>
        <dbReference type="ChEBI" id="CHEBI:16810"/>
        <dbReference type="ChEBI" id="CHEBI:30031"/>
        <dbReference type="ChEBI" id="CHEBI:136731"/>
        <dbReference type="ChEBI" id="CHEBI:137731"/>
        <dbReference type="EC" id="1.14.11.80"/>
    </reaction>
</comment>
<reference evidence="8" key="2">
    <citation type="submission" date="2022-10" db="EMBL/GenBank/DDBJ databases">
        <authorList>
            <consortium name="ENA_rothamsted_submissions"/>
            <consortium name="culmorum"/>
            <person name="King R."/>
        </authorList>
    </citation>
    <scope>NUCLEOTIDE SEQUENCE</scope>
</reference>
<keyword evidence="2 4" id="KW-0863">Zinc-finger</keyword>
<dbReference type="InterPro" id="IPR040175">
    <property type="entry name" value="TET1/2/3"/>
</dbReference>
<evidence type="ECO:0000256" key="6">
    <source>
        <dbReference type="SAM" id="MobiDB-lite"/>
    </source>
</evidence>
<dbReference type="Proteomes" id="UP001153620">
    <property type="component" value="Chromosome 1"/>
</dbReference>
<feature type="region of interest" description="Disordered" evidence="6">
    <location>
        <begin position="419"/>
        <end position="502"/>
    </location>
</feature>
<feature type="region of interest" description="Disordered" evidence="6">
    <location>
        <begin position="49"/>
        <end position="82"/>
    </location>
</feature>
<dbReference type="PANTHER" id="PTHR23358:SF6">
    <property type="entry name" value="METHYLCYTOSINE DIOXYGENASE TET"/>
    <property type="match status" value="1"/>
</dbReference>
<feature type="compositionally biased region" description="Basic residues" evidence="6">
    <location>
        <begin position="445"/>
        <end position="455"/>
    </location>
</feature>
<comment type="catalytic activity">
    <reaction evidence="5">
        <text>a 5-methyl-2'-deoxycytidine in DNA + 2-oxoglutarate + O2 = a 5-hydroxymethyl-2'-deoxycytidine in DNA + succinate + CO2</text>
        <dbReference type="Rhea" id="RHEA:52636"/>
        <dbReference type="Rhea" id="RHEA-COMP:11370"/>
        <dbReference type="Rhea" id="RHEA-COMP:13315"/>
        <dbReference type="ChEBI" id="CHEBI:15379"/>
        <dbReference type="ChEBI" id="CHEBI:16526"/>
        <dbReference type="ChEBI" id="CHEBI:16810"/>
        <dbReference type="ChEBI" id="CHEBI:30031"/>
        <dbReference type="ChEBI" id="CHEBI:85454"/>
        <dbReference type="ChEBI" id="CHEBI:136731"/>
        <dbReference type="EC" id="1.14.11.80"/>
    </reaction>
</comment>
<dbReference type="GO" id="GO:0045944">
    <property type="term" value="P:positive regulation of transcription by RNA polymerase II"/>
    <property type="evidence" value="ECO:0007669"/>
    <property type="project" value="TreeGrafter"/>
</dbReference>
<gene>
    <name evidence="8" type="ORF">CHIRRI_LOCUS3279</name>
</gene>
<proteinExistence type="inferred from homology"/>
<feature type="region of interest" description="Disordered" evidence="6">
    <location>
        <begin position="1340"/>
        <end position="1401"/>
    </location>
</feature>
<keyword evidence="5" id="KW-0408">Iron</keyword>
<dbReference type="GO" id="GO:0005634">
    <property type="term" value="C:nucleus"/>
    <property type="evidence" value="ECO:0007669"/>
    <property type="project" value="UniProtKB-UniRule"/>
</dbReference>
<dbReference type="GO" id="GO:0003677">
    <property type="term" value="F:DNA binding"/>
    <property type="evidence" value="ECO:0007669"/>
    <property type="project" value="InterPro"/>
</dbReference>
<feature type="compositionally biased region" description="Basic and acidic residues" evidence="6">
    <location>
        <begin position="1050"/>
        <end position="1062"/>
    </location>
</feature>
<dbReference type="InterPro" id="IPR002857">
    <property type="entry name" value="Znf_CXXC"/>
</dbReference>
<feature type="region of interest" description="Disordered" evidence="6">
    <location>
        <begin position="722"/>
        <end position="886"/>
    </location>
</feature>
<evidence type="ECO:0000313" key="9">
    <source>
        <dbReference type="Proteomes" id="UP001153620"/>
    </source>
</evidence>
<keyword evidence="3 5" id="KW-0862">Zinc</keyword>
<feature type="domain" description="CXXC-type" evidence="7">
    <location>
        <begin position="361"/>
        <end position="401"/>
    </location>
</feature>